<accession>A0A8R1EEG0</accession>
<dbReference type="AlphaFoldDB" id="A0A8R1EEG0"/>
<dbReference type="EnsemblMetazoa" id="CJA33326.1">
    <property type="protein sequence ID" value="CJA33326.1"/>
    <property type="gene ID" value="WBGene00209173"/>
</dbReference>
<organism evidence="1 2">
    <name type="scientific">Caenorhabditis japonica</name>
    <dbReference type="NCBI Taxonomy" id="281687"/>
    <lineage>
        <taxon>Eukaryota</taxon>
        <taxon>Metazoa</taxon>
        <taxon>Ecdysozoa</taxon>
        <taxon>Nematoda</taxon>
        <taxon>Chromadorea</taxon>
        <taxon>Rhabditida</taxon>
        <taxon>Rhabditina</taxon>
        <taxon>Rhabditomorpha</taxon>
        <taxon>Rhabditoidea</taxon>
        <taxon>Rhabditidae</taxon>
        <taxon>Peloderinae</taxon>
        <taxon>Caenorhabditis</taxon>
    </lineage>
</organism>
<sequence>MESHVNTAITELGLSDAISSNFPTAEQMNFIQSVMCKNDVDQALQGCSTETVQDFEKDGLAGKVSAPEFFKKLGYICQRGSYKSVDIRMDFQVSTRACHDAPDCNFHVVLNTTDWTKQFNMKPSTAENLLEKLLEARSTIRRSKEASHSKTD</sequence>
<name>A0A8R1EEG0_CAEJA</name>
<keyword evidence="2" id="KW-1185">Reference proteome</keyword>
<reference evidence="1" key="2">
    <citation type="submission" date="2022-06" db="UniProtKB">
        <authorList>
            <consortium name="EnsemblMetazoa"/>
        </authorList>
    </citation>
    <scope>IDENTIFICATION</scope>
    <source>
        <strain evidence="1">DF5081</strain>
    </source>
</reference>
<protein>
    <recommendedName>
        <fullName evidence="3">COMM domain-containing protein</fullName>
    </recommendedName>
</protein>
<evidence type="ECO:0000313" key="2">
    <source>
        <dbReference type="Proteomes" id="UP000005237"/>
    </source>
</evidence>
<reference evidence="2" key="1">
    <citation type="submission" date="2010-08" db="EMBL/GenBank/DDBJ databases">
        <authorList>
            <consortium name="Caenorhabditis japonica Sequencing Consortium"/>
            <person name="Wilson R.K."/>
        </authorList>
    </citation>
    <scope>NUCLEOTIDE SEQUENCE [LARGE SCALE GENOMIC DNA]</scope>
    <source>
        <strain evidence="2">DF5081</strain>
    </source>
</reference>
<dbReference type="Proteomes" id="UP000005237">
    <property type="component" value="Unassembled WGS sequence"/>
</dbReference>
<proteinExistence type="predicted"/>
<evidence type="ECO:0000313" key="1">
    <source>
        <dbReference type="EnsemblMetazoa" id="CJA33326.1"/>
    </source>
</evidence>
<evidence type="ECO:0008006" key="3">
    <source>
        <dbReference type="Google" id="ProtNLM"/>
    </source>
</evidence>